<dbReference type="EMBL" id="BAAARW010000011">
    <property type="protein sequence ID" value="GAA2415454.1"/>
    <property type="molecule type" value="Genomic_DNA"/>
</dbReference>
<keyword evidence="3" id="KW-1185">Reference proteome</keyword>
<dbReference type="RefSeq" id="WP_344589240.1">
    <property type="nucleotide sequence ID" value="NZ_BAAARW010000011.1"/>
</dbReference>
<evidence type="ECO:0000313" key="3">
    <source>
        <dbReference type="Proteomes" id="UP001501231"/>
    </source>
</evidence>
<reference evidence="3" key="1">
    <citation type="journal article" date="2019" name="Int. J. Syst. Evol. Microbiol.">
        <title>The Global Catalogue of Microorganisms (GCM) 10K type strain sequencing project: providing services to taxonomists for standard genome sequencing and annotation.</title>
        <authorList>
            <consortium name="The Broad Institute Genomics Platform"/>
            <consortium name="The Broad Institute Genome Sequencing Center for Infectious Disease"/>
            <person name="Wu L."/>
            <person name="Ma J."/>
        </authorList>
    </citation>
    <scope>NUCLEOTIDE SEQUENCE [LARGE SCALE GENOMIC DNA]</scope>
    <source>
        <strain evidence="3">JCM 3325</strain>
    </source>
</reference>
<evidence type="ECO:0000256" key="1">
    <source>
        <dbReference type="SAM" id="MobiDB-lite"/>
    </source>
</evidence>
<evidence type="ECO:0000313" key="2">
    <source>
        <dbReference type="EMBL" id="GAA2415454.1"/>
    </source>
</evidence>
<dbReference type="Proteomes" id="UP001501231">
    <property type="component" value="Unassembled WGS sequence"/>
</dbReference>
<sequence>MRIPDEDTLNLPDGLFGNAHPRRGGASPHEITLAPDAVGTLQEGIDGEREYIASILDHAESDAG</sequence>
<name>A0ABP5VYY2_9ACTN</name>
<accession>A0ABP5VYY2</accession>
<organism evidence="2 3">
    <name type="scientific">Actinomadura vinacea</name>
    <dbReference type="NCBI Taxonomy" id="115336"/>
    <lineage>
        <taxon>Bacteria</taxon>
        <taxon>Bacillati</taxon>
        <taxon>Actinomycetota</taxon>
        <taxon>Actinomycetes</taxon>
        <taxon>Streptosporangiales</taxon>
        <taxon>Thermomonosporaceae</taxon>
        <taxon>Actinomadura</taxon>
    </lineage>
</organism>
<feature type="region of interest" description="Disordered" evidence="1">
    <location>
        <begin position="1"/>
        <end position="30"/>
    </location>
</feature>
<proteinExistence type="predicted"/>
<gene>
    <name evidence="2" type="ORF">GCM10010191_27090</name>
</gene>
<comment type="caution">
    <text evidence="2">The sequence shown here is derived from an EMBL/GenBank/DDBJ whole genome shotgun (WGS) entry which is preliminary data.</text>
</comment>
<protein>
    <submittedName>
        <fullName evidence="2">Uncharacterized protein</fullName>
    </submittedName>
</protein>